<dbReference type="EMBL" id="LRBG01000037">
    <property type="protein sequence ID" value="KXU83855.1"/>
    <property type="molecule type" value="Genomic_DNA"/>
</dbReference>
<accession>A0A149PFL0</accession>
<gene>
    <name evidence="1" type="ORF">CI15_25305</name>
</gene>
<evidence type="ECO:0000313" key="1">
    <source>
        <dbReference type="EMBL" id="KXU83855.1"/>
    </source>
</evidence>
<organism evidence="1 2">
    <name type="scientific">Paraburkholderia monticola</name>
    <dbReference type="NCBI Taxonomy" id="1399968"/>
    <lineage>
        <taxon>Bacteria</taxon>
        <taxon>Pseudomonadati</taxon>
        <taxon>Pseudomonadota</taxon>
        <taxon>Betaproteobacteria</taxon>
        <taxon>Burkholderiales</taxon>
        <taxon>Burkholderiaceae</taxon>
        <taxon>Paraburkholderia</taxon>
    </lineage>
</organism>
<sequence length="97" mass="11022">MRSFSAYLATEFGAVHARHLIVRYDNLNCFTRQHLHCPCRVGSSANVMTVAFESQLQRREVSCIVVDQKKVCHDFGFHVIFPGLALMDDVVRIAALR</sequence>
<dbReference type="AlphaFoldDB" id="A0A149PFL0"/>
<proteinExistence type="predicted"/>
<protein>
    <submittedName>
        <fullName evidence="1">Uncharacterized protein</fullName>
    </submittedName>
</protein>
<evidence type="ECO:0000313" key="2">
    <source>
        <dbReference type="Proteomes" id="UP000075613"/>
    </source>
</evidence>
<comment type="caution">
    <text evidence="1">The sequence shown here is derived from an EMBL/GenBank/DDBJ whole genome shotgun (WGS) entry which is preliminary data.</text>
</comment>
<keyword evidence="2" id="KW-1185">Reference proteome</keyword>
<reference evidence="1 2" key="1">
    <citation type="journal article" date="2015" name="Int. J. Syst. Evol. Microbiol.">
        <title>Burkholderia monticola sp. nov., isolated from mountain soil.</title>
        <authorList>
            <person name="Baek I."/>
            <person name="Seo B."/>
            <person name="Lee I."/>
            <person name="Yi H."/>
            <person name="Chun J."/>
        </authorList>
    </citation>
    <scope>NUCLEOTIDE SEQUENCE [LARGE SCALE GENOMIC DNA]</scope>
    <source>
        <strain evidence="1 2">JC2948</strain>
    </source>
</reference>
<name>A0A149PFL0_9BURK</name>
<dbReference type="Proteomes" id="UP000075613">
    <property type="component" value="Unassembled WGS sequence"/>
</dbReference>